<dbReference type="PANTHER" id="PTHR12121">
    <property type="entry name" value="CARBON CATABOLITE REPRESSOR PROTEIN 4"/>
    <property type="match status" value="1"/>
</dbReference>
<protein>
    <submittedName>
        <fullName evidence="2">DNase I-like protein</fullName>
    </submittedName>
</protein>
<accession>A0A0D7B9W3</accession>
<dbReference type="AlphaFoldDB" id="A0A0D7B9W3"/>
<dbReference type="EMBL" id="KN880529">
    <property type="protein sequence ID" value="KIY67302.1"/>
    <property type="molecule type" value="Genomic_DNA"/>
</dbReference>
<dbReference type="Gene3D" id="3.60.10.10">
    <property type="entry name" value="Endonuclease/exonuclease/phosphatase"/>
    <property type="match status" value="1"/>
</dbReference>
<dbReference type="InterPro" id="IPR050410">
    <property type="entry name" value="CCR4/nocturin_mRNA_transcr"/>
</dbReference>
<dbReference type="CDD" id="cd09083">
    <property type="entry name" value="EEP-1"/>
    <property type="match status" value="1"/>
</dbReference>
<proteinExistence type="predicted"/>
<sequence>MRIATYNLRYDSQPDAIPVDKSIAAIPDQLKEQPYYALSGEQPWSQRRLRVAEQLMSENIVIAGFQEALIRQVKDLQVLFGDEWAWVGVGRNDGKTASEFSPIFYKKSELKLLEWDTFWLSTTPFQPSKYPGAGSYRICTVAKFQLPDGKRQFTVMNTHLDDQSEEQRKYGVSLVLQRARYETVTSGWPVFLLGDLNSPAEGEDTGAYRIVTGADAPMKISEEFAAKYTVKGADNFHMLDLRGQTPPEKVSSNFATFTGFTKPGDASQWKRIDFIFGGNTLGWSSERYKVLSARSDDGMLASDHRPVFADISI</sequence>
<dbReference type="Pfam" id="PF03372">
    <property type="entry name" value="Exo_endo_phos"/>
    <property type="match status" value="1"/>
</dbReference>
<evidence type="ECO:0000259" key="1">
    <source>
        <dbReference type="Pfam" id="PF03372"/>
    </source>
</evidence>
<keyword evidence="3" id="KW-1185">Reference proteome</keyword>
<reference evidence="2 3" key="1">
    <citation type="journal article" date="2015" name="Fungal Genet. Biol.">
        <title>Evolution of novel wood decay mechanisms in Agaricales revealed by the genome sequences of Fistulina hepatica and Cylindrobasidium torrendii.</title>
        <authorList>
            <person name="Floudas D."/>
            <person name="Held B.W."/>
            <person name="Riley R."/>
            <person name="Nagy L.G."/>
            <person name="Koehler G."/>
            <person name="Ransdell A.S."/>
            <person name="Younus H."/>
            <person name="Chow J."/>
            <person name="Chiniquy J."/>
            <person name="Lipzen A."/>
            <person name="Tritt A."/>
            <person name="Sun H."/>
            <person name="Haridas S."/>
            <person name="LaButti K."/>
            <person name="Ohm R.A."/>
            <person name="Kues U."/>
            <person name="Blanchette R.A."/>
            <person name="Grigoriev I.V."/>
            <person name="Minto R.E."/>
            <person name="Hibbett D.S."/>
        </authorList>
    </citation>
    <scope>NUCLEOTIDE SEQUENCE [LARGE SCALE GENOMIC DNA]</scope>
    <source>
        <strain evidence="2 3">FP15055 ss-10</strain>
    </source>
</reference>
<gene>
    <name evidence="2" type="ORF">CYLTODRAFT_353446</name>
</gene>
<dbReference type="PANTHER" id="PTHR12121:SF36">
    <property type="entry name" value="ENDONUCLEASE_EXONUCLEASE_PHOSPHATASE DOMAIN-CONTAINING PROTEIN"/>
    <property type="match status" value="1"/>
</dbReference>
<organism evidence="2 3">
    <name type="scientific">Cylindrobasidium torrendii FP15055 ss-10</name>
    <dbReference type="NCBI Taxonomy" id="1314674"/>
    <lineage>
        <taxon>Eukaryota</taxon>
        <taxon>Fungi</taxon>
        <taxon>Dikarya</taxon>
        <taxon>Basidiomycota</taxon>
        <taxon>Agaricomycotina</taxon>
        <taxon>Agaricomycetes</taxon>
        <taxon>Agaricomycetidae</taxon>
        <taxon>Agaricales</taxon>
        <taxon>Marasmiineae</taxon>
        <taxon>Physalacriaceae</taxon>
        <taxon>Cylindrobasidium</taxon>
    </lineage>
</organism>
<dbReference type="OrthoDB" id="276515at2759"/>
<name>A0A0D7B9W3_9AGAR</name>
<evidence type="ECO:0000313" key="2">
    <source>
        <dbReference type="EMBL" id="KIY67302.1"/>
    </source>
</evidence>
<dbReference type="InterPro" id="IPR036691">
    <property type="entry name" value="Endo/exonu/phosph_ase_sf"/>
</dbReference>
<dbReference type="SUPFAM" id="SSF56219">
    <property type="entry name" value="DNase I-like"/>
    <property type="match status" value="1"/>
</dbReference>
<feature type="domain" description="Endonuclease/exonuclease/phosphatase" evidence="1">
    <location>
        <begin position="5"/>
        <end position="304"/>
    </location>
</feature>
<evidence type="ECO:0000313" key="3">
    <source>
        <dbReference type="Proteomes" id="UP000054007"/>
    </source>
</evidence>
<dbReference type="Proteomes" id="UP000054007">
    <property type="component" value="Unassembled WGS sequence"/>
</dbReference>
<dbReference type="InterPro" id="IPR005135">
    <property type="entry name" value="Endo/exonuclease/phosphatase"/>
</dbReference>
<dbReference type="GO" id="GO:0000175">
    <property type="term" value="F:3'-5'-RNA exonuclease activity"/>
    <property type="evidence" value="ECO:0007669"/>
    <property type="project" value="TreeGrafter"/>
</dbReference>